<comment type="similarity">
    <text evidence="2">Belongs to the LemA family.</text>
</comment>
<dbReference type="EMBL" id="BFFP01000002">
    <property type="protein sequence ID" value="GBG93777.1"/>
    <property type="molecule type" value="Genomic_DNA"/>
</dbReference>
<evidence type="ECO:0000256" key="1">
    <source>
        <dbReference type="ARBA" id="ARBA00004167"/>
    </source>
</evidence>
<evidence type="ECO:0000313" key="9">
    <source>
        <dbReference type="Proteomes" id="UP000286848"/>
    </source>
</evidence>
<accession>A0A401IQG2</accession>
<evidence type="ECO:0000256" key="6">
    <source>
        <dbReference type="SAM" id="Coils"/>
    </source>
</evidence>
<dbReference type="GO" id="GO:0016020">
    <property type="term" value="C:membrane"/>
    <property type="evidence" value="ECO:0007669"/>
    <property type="project" value="UniProtKB-SubCell"/>
</dbReference>
<feature type="coiled-coil region" evidence="6">
    <location>
        <begin position="138"/>
        <end position="165"/>
    </location>
</feature>
<dbReference type="OrthoDB" id="9804152at2"/>
<evidence type="ECO:0000256" key="7">
    <source>
        <dbReference type="SAM" id="Phobius"/>
    </source>
</evidence>
<proteinExistence type="inferred from homology"/>
<dbReference type="RefSeq" id="WP_124974592.1">
    <property type="nucleotide sequence ID" value="NZ_BFFP01000002.1"/>
</dbReference>
<keyword evidence="9" id="KW-1185">Reference proteome</keyword>
<organism evidence="8 9">
    <name type="scientific">Ligilactobacillus salitolerans</name>
    <dbReference type="NCBI Taxonomy" id="1808352"/>
    <lineage>
        <taxon>Bacteria</taxon>
        <taxon>Bacillati</taxon>
        <taxon>Bacillota</taxon>
        <taxon>Bacilli</taxon>
        <taxon>Lactobacillales</taxon>
        <taxon>Lactobacillaceae</taxon>
        <taxon>Ligilactobacillus</taxon>
    </lineage>
</organism>
<sequence length="206" mass="22760">MNNGRKTIGGTKKLGTGWIVTIVIAALVLVFGGSYIHYSNSLNSAKQDYEQQQGDLQSALQRRADLIPNLVNSVKGSMSQEKKVFSQIAKARENYSSAAKSGNTKEQANASQQLSGTTSNLINVINERYPKLASNNNVRRLMDQLEGSENRINLARRRYNQAIKTYNNRVVRFPSSAVASMKGLKTQQYFQADEGAQKVPDVDLGE</sequence>
<keyword evidence="5 7" id="KW-0472">Membrane</keyword>
<gene>
    <name evidence="8" type="primary">lemA</name>
    <name evidence="8" type="ORF">LFYK43_02360</name>
</gene>
<dbReference type="Gene3D" id="1.20.1440.20">
    <property type="entry name" value="LemA-like domain"/>
    <property type="match status" value="1"/>
</dbReference>
<dbReference type="InterPro" id="IPR023353">
    <property type="entry name" value="LemA-like_dom_sf"/>
</dbReference>
<keyword evidence="6" id="KW-0175">Coiled coil</keyword>
<dbReference type="Proteomes" id="UP000286848">
    <property type="component" value="Unassembled WGS sequence"/>
</dbReference>
<dbReference type="InterPro" id="IPR007156">
    <property type="entry name" value="MamQ_LemA"/>
</dbReference>
<evidence type="ECO:0000256" key="3">
    <source>
        <dbReference type="ARBA" id="ARBA00022692"/>
    </source>
</evidence>
<dbReference type="SUPFAM" id="SSF140478">
    <property type="entry name" value="LemA-like"/>
    <property type="match status" value="1"/>
</dbReference>
<dbReference type="AlphaFoldDB" id="A0A401IQG2"/>
<reference evidence="8 9" key="1">
    <citation type="journal article" date="2019" name="Int. J. Syst. Evol. Microbiol.">
        <title>Lactobacillus salitolerans sp. nov., a novel lactic acid bacterium isolated from spent mushroom substrates.</title>
        <authorList>
            <person name="Tohno M."/>
            <person name="Tanizawa Y."/>
            <person name="Kojima Y."/>
            <person name="Sakamoto M."/>
            <person name="Nakamura Y."/>
            <person name="Ohkuma M."/>
            <person name="Kobayashi H."/>
        </authorList>
    </citation>
    <scope>NUCLEOTIDE SEQUENCE [LARGE SCALE GENOMIC DNA]</scope>
    <source>
        <strain evidence="8 9">YK43</strain>
    </source>
</reference>
<keyword evidence="3 7" id="KW-0812">Transmembrane</keyword>
<dbReference type="PANTHER" id="PTHR34478:SF2">
    <property type="entry name" value="MEMBRANE PROTEIN"/>
    <property type="match status" value="1"/>
</dbReference>
<evidence type="ECO:0000313" key="8">
    <source>
        <dbReference type="EMBL" id="GBG93777.1"/>
    </source>
</evidence>
<keyword evidence="4 7" id="KW-1133">Transmembrane helix</keyword>
<evidence type="ECO:0000256" key="4">
    <source>
        <dbReference type="ARBA" id="ARBA00022989"/>
    </source>
</evidence>
<protein>
    <submittedName>
        <fullName evidence="8">LemA family protein</fullName>
    </submittedName>
</protein>
<comment type="caution">
    <text evidence="8">The sequence shown here is derived from an EMBL/GenBank/DDBJ whole genome shotgun (WGS) entry which is preliminary data.</text>
</comment>
<comment type="subcellular location">
    <subcellularLocation>
        <location evidence="1">Membrane</location>
        <topology evidence="1">Single-pass membrane protein</topology>
    </subcellularLocation>
</comment>
<dbReference type="PANTHER" id="PTHR34478">
    <property type="entry name" value="PROTEIN LEMA"/>
    <property type="match status" value="1"/>
</dbReference>
<evidence type="ECO:0000256" key="2">
    <source>
        <dbReference type="ARBA" id="ARBA00008854"/>
    </source>
</evidence>
<feature type="transmembrane region" description="Helical" evidence="7">
    <location>
        <begin position="15"/>
        <end position="38"/>
    </location>
</feature>
<evidence type="ECO:0000256" key="5">
    <source>
        <dbReference type="ARBA" id="ARBA00023136"/>
    </source>
</evidence>
<name>A0A401IQG2_9LACO</name>
<dbReference type="Pfam" id="PF04011">
    <property type="entry name" value="LemA"/>
    <property type="match status" value="1"/>
</dbReference>